<accession>A0A090CZQ3</accession>
<dbReference type="AlphaFoldDB" id="A0A090CZQ3"/>
<sequence>MKHNLLILFAVSFIFVSHLCISEDELEYIALAQDMNNRFVNEVQNKYGLLLYGSGVKMLYHTKDSIVNFSHHGVLSRNELRRLLIEISMKYINEINNNVELIPYLDNSPFLPENLTLNIYPTSQEGKQLFYPDYCAGEMYKGNLYFVAEDELNPFGPAKVDEKESYDQACQIVFHQSKIK</sequence>
<dbReference type="EMBL" id="CCEJ010000008">
    <property type="protein sequence ID" value="CDR34451.1"/>
    <property type="molecule type" value="Genomic_DNA"/>
</dbReference>
<keyword evidence="2" id="KW-1185">Reference proteome</keyword>
<gene>
    <name evidence="1" type="ORF">CSEC_1638</name>
</gene>
<comment type="caution">
    <text evidence="1">The sequence shown here is derived from an EMBL/GenBank/DDBJ whole genome shotgun (WGS) entry which is preliminary data.</text>
</comment>
<dbReference type="RefSeq" id="WP_041017999.1">
    <property type="nucleotide sequence ID" value="NZ_CCEJ010000008.1"/>
</dbReference>
<name>A0A090CZQ3_9BACT</name>
<dbReference type="Proteomes" id="UP000031552">
    <property type="component" value="Unassembled WGS sequence"/>
</dbReference>
<reference evidence="1" key="2">
    <citation type="submission" date="2014-09" db="EMBL/GenBank/DDBJ databases">
        <title>Criblamydia sequanensis harbors a mega-plasmid encoding arsenite resistance.</title>
        <authorList>
            <person name="Bertelli C."/>
            <person name="Goesmann A."/>
            <person name="Greub G."/>
        </authorList>
    </citation>
    <scope>NUCLEOTIDE SEQUENCE [LARGE SCALE GENOMIC DNA]</scope>
    <source>
        <strain evidence="1">CRIB-18</strain>
    </source>
</reference>
<proteinExistence type="predicted"/>
<evidence type="ECO:0000313" key="1">
    <source>
        <dbReference type="EMBL" id="CDR34451.1"/>
    </source>
</evidence>
<organism evidence="1 2">
    <name type="scientific">Candidatus Criblamydia sequanensis CRIB-18</name>
    <dbReference type="NCBI Taxonomy" id="1437425"/>
    <lineage>
        <taxon>Bacteria</taxon>
        <taxon>Pseudomonadati</taxon>
        <taxon>Chlamydiota</taxon>
        <taxon>Chlamydiia</taxon>
        <taxon>Parachlamydiales</taxon>
        <taxon>Candidatus Criblamydiaceae</taxon>
        <taxon>Candidatus Criblamydia</taxon>
    </lineage>
</organism>
<reference evidence="1" key="1">
    <citation type="submission" date="2013-12" db="EMBL/GenBank/DDBJ databases">
        <authorList>
            <person name="Linke B."/>
        </authorList>
    </citation>
    <scope>NUCLEOTIDE SEQUENCE [LARGE SCALE GENOMIC DNA]</scope>
    <source>
        <strain evidence="1">CRIB-18</strain>
    </source>
</reference>
<evidence type="ECO:0000313" key="2">
    <source>
        <dbReference type="Proteomes" id="UP000031552"/>
    </source>
</evidence>
<protein>
    <submittedName>
        <fullName evidence="1">Secreted protein</fullName>
    </submittedName>
</protein>